<evidence type="ECO:0000313" key="2">
    <source>
        <dbReference type="EMBL" id="KAG1529600.1"/>
    </source>
</evidence>
<feature type="compositionally biased region" description="Low complexity" evidence="1">
    <location>
        <begin position="70"/>
        <end position="79"/>
    </location>
</feature>
<evidence type="ECO:0000313" key="3">
    <source>
        <dbReference type="Proteomes" id="UP000740926"/>
    </source>
</evidence>
<gene>
    <name evidence="2" type="ORF">G6F50_017887</name>
</gene>
<accession>A0A9P6XPT8</accession>
<protein>
    <submittedName>
        <fullName evidence="2">Uncharacterized protein</fullName>
    </submittedName>
</protein>
<evidence type="ECO:0000256" key="1">
    <source>
        <dbReference type="SAM" id="MobiDB-lite"/>
    </source>
</evidence>
<keyword evidence="3" id="KW-1185">Reference proteome</keyword>
<organism evidence="2 3">
    <name type="scientific">Rhizopus delemar</name>
    <dbReference type="NCBI Taxonomy" id="936053"/>
    <lineage>
        <taxon>Eukaryota</taxon>
        <taxon>Fungi</taxon>
        <taxon>Fungi incertae sedis</taxon>
        <taxon>Mucoromycota</taxon>
        <taxon>Mucoromycotina</taxon>
        <taxon>Mucoromycetes</taxon>
        <taxon>Mucorales</taxon>
        <taxon>Mucorineae</taxon>
        <taxon>Rhizopodaceae</taxon>
        <taxon>Rhizopus</taxon>
    </lineage>
</organism>
<dbReference type="Proteomes" id="UP000740926">
    <property type="component" value="Unassembled WGS sequence"/>
</dbReference>
<comment type="caution">
    <text evidence="2">The sequence shown here is derived from an EMBL/GenBank/DDBJ whole genome shotgun (WGS) entry which is preliminary data.</text>
</comment>
<dbReference type="AlphaFoldDB" id="A0A9P6XPT8"/>
<feature type="compositionally biased region" description="Basic residues" evidence="1">
    <location>
        <begin position="52"/>
        <end position="69"/>
    </location>
</feature>
<sequence length="90" mass="10016">MPGSSERTGAPVPLALASRRPALSMVTAWPELAAEASAGRPPSSATMLVHPRPSRRCRRRRTGRHRRPSPGRSSWSCPRRWPPARRSARR</sequence>
<name>A0A9P6XPT8_9FUNG</name>
<feature type="region of interest" description="Disordered" evidence="1">
    <location>
        <begin position="35"/>
        <end position="90"/>
    </location>
</feature>
<proteinExistence type="predicted"/>
<dbReference type="EMBL" id="JAANIU010014612">
    <property type="protein sequence ID" value="KAG1529600.1"/>
    <property type="molecule type" value="Genomic_DNA"/>
</dbReference>
<reference evidence="2 3" key="1">
    <citation type="journal article" date="2020" name="Microb. Genom.">
        <title>Genetic diversity of clinical and environmental Mucorales isolates obtained from an investigation of mucormycosis cases among solid organ transplant recipients.</title>
        <authorList>
            <person name="Nguyen M.H."/>
            <person name="Kaul D."/>
            <person name="Muto C."/>
            <person name="Cheng S.J."/>
            <person name="Richter R.A."/>
            <person name="Bruno V.M."/>
            <person name="Liu G."/>
            <person name="Beyhan S."/>
            <person name="Sundermann A.J."/>
            <person name="Mounaud S."/>
            <person name="Pasculle A.W."/>
            <person name="Nierman W.C."/>
            <person name="Driscoll E."/>
            <person name="Cumbie R."/>
            <person name="Clancy C.J."/>
            <person name="Dupont C.L."/>
        </authorList>
    </citation>
    <scope>NUCLEOTIDE SEQUENCE [LARGE SCALE GENOMIC DNA]</scope>
    <source>
        <strain evidence="2 3">GL24</strain>
    </source>
</reference>